<evidence type="ECO:0000256" key="2">
    <source>
        <dbReference type="SAM" id="Phobius"/>
    </source>
</evidence>
<accession>A0A8D0PQP5</accession>
<evidence type="ECO:0000256" key="1">
    <source>
        <dbReference type="SAM" id="MobiDB-lite"/>
    </source>
</evidence>
<feature type="compositionally biased region" description="Polar residues" evidence="1">
    <location>
        <begin position="126"/>
        <end position="141"/>
    </location>
</feature>
<dbReference type="Proteomes" id="UP000694726">
    <property type="component" value="Unplaced"/>
</dbReference>
<name>A0A8D0PQP5_PIG</name>
<keyword evidence="2" id="KW-1133">Transmembrane helix</keyword>
<evidence type="ECO:0000313" key="4">
    <source>
        <dbReference type="Proteomes" id="UP000694726"/>
    </source>
</evidence>
<dbReference type="Ensembl" id="ENSSSCT00015090406.1">
    <property type="protein sequence ID" value="ENSSSCP00015036968.1"/>
    <property type="gene ID" value="ENSSSCG00015067515.1"/>
</dbReference>
<sequence length="350" mass="39850">MMFSLYTLYYFIYLFICFFGPHPWHIEVPRLGVKSELQLPAYATATATQDLSHVCDLHHSSRQRRILNPLSEARDQTRNLMVPRWIPFRCATTRTPYTLYFLQHGQAESFPNLQVLQFTQPLVSRSGNPRKPITNSITTPPLLQRPPITTLDPHHSPQRFHKTHRNSHCGTTGLVASLQPWDAGSIPGPAQWSKDLELLQLQRSWHLWLESDPWPGTPSAMEKAKREGHKTHPHILPSLTPHVPSLTPKIPIIPHKQPFMCSVDCPSFNSQTCITCPNRPPMTYNAVTLPIDPLSCITQTLSLSLQIPSPLPHRPVIARHRHHSLLTLQSSHDPSCRIHHLPHIPHHSPP</sequence>
<proteinExistence type="predicted"/>
<keyword evidence="2" id="KW-0812">Transmembrane</keyword>
<organism evidence="3 4">
    <name type="scientific">Sus scrofa</name>
    <name type="common">Pig</name>
    <dbReference type="NCBI Taxonomy" id="9823"/>
    <lineage>
        <taxon>Eukaryota</taxon>
        <taxon>Metazoa</taxon>
        <taxon>Chordata</taxon>
        <taxon>Craniata</taxon>
        <taxon>Vertebrata</taxon>
        <taxon>Euteleostomi</taxon>
        <taxon>Mammalia</taxon>
        <taxon>Eutheria</taxon>
        <taxon>Laurasiatheria</taxon>
        <taxon>Artiodactyla</taxon>
        <taxon>Suina</taxon>
        <taxon>Suidae</taxon>
        <taxon>Sus</taxon>
    </lineage>
</organism>
<evidence type="ECO:0000313" key="3">
    <source>
        <dbReference type="Ensembl" id="ENSSSCP00015036968.1"/>
    </source>
</evidence>
<keyword evidence="2" id="KW-0472">Membrane</keyword>
<reference evidence="3" key="1">
    <citation type="submission" date="2025-08" db="UniProtKB">
        <authorList>
            <consortium name="Ensembl"/>
        </authorList>
    </citation>
    <scope>IDENTIFICATION</scope>
</reference>
<feature type="transmembrane region" description="Helical" evidence="2">
    <location>
        <begin position="7"/>
        <end position="24"/>
    </location>
</feature>
<feature type="region of interest" description="Disordered" evidence="1">
    <location>
        <begin position="126"/>
        <end position="146"/>
    </location>
</feature>
<dbReference type="AlphaFoldDB" id="A0A8D0PQP5"/>
<protein>
    <submittedName>
        <fullName evidence="3">Uncharacterized protein</fullName>
    </submittedName>
</protein>